<protein>
    <submittedName>
        <fullName evidence="2">Uncharacterized protein</fullName>
    </submittedName>
</protein>
<proteinExistence type="predicted"/>
<organism evidence="2 3">
    <name type="scientific">Cercophora newfieldiana</name>
    <dbReference type="NCBI Taxonomy" id="92897"/>
    <lineage>
        <taxon>Eukaryota</taxon>
        <taxon>Fungi</taxon>
        <taxon>Dikarya</taxon>
        <taxon>Ascomycota</taxon>
        <taxon>Pezizomycotina</taxon>
        <taxon>Sordariomycetes</taxon>
        <taxon>Sordariomycetidae</taxon>
        <taxon>Sordariales</taxon>
        <taxon>Lasiosphaeriaceae</taxon>
        <taxon>Cercophora</taxon>
    </lineage>
</organism>
<accession>A0AA39YBG5</accession>
<dbReference type="AlphaFoldDB" id="A0AA39YBG5"/>
<reference evidence="2" key="1">
    <citation type="submission" date="2023-06" db="EMBL/GenBank/DDBJ databases">
        <title>Genome-scale phylogeny and comparative genomics of the fungal order Sordariales.</title>
        <authorList>
            <consortium name="Lawrence Berkeley National Laboratory"/>
            <person name="Hensen N."/>
            <person name="Bonometti L."/>
            <person name="Westerberg I."/>
            <person name="Brannstrom I.O."/>
            <person name="Guillou S."/>
            <person name="Cros-Aarteil S."/>
            <person name="Calhoun S."/>
            <person name="Haridas S."/>
            <person name="Kuo A."/>
            <person name="Mondo S."/>
            <person name="Pangilinan J."/>
            <person name="Riley R."/>
            <person name="Labutti K."/>
            <person name="Andreopoulos B."/>
            <person name="Lipzen A."/>
            <person name="Chen C."/>
            <person name="Yanf M."/>
            <person name="Daum C."/>
            <person name="Ng V."/>
            <person name="Clum A."/>
            <person name="Steindorff A."/>
            <person name="Ohm R."/>
            <person name="Martin F."/>
            <person name="Silar P."/>
            <person name="Natvig D."/>
            <person name="Lalanne C."/>
            <person name="Gautier V."/>
            <person name="Ament-Velasquez S.L."/>
            <person name="Kruys A."/>
            <person name="Hutchinson M.I."/>
            <person name="Powell A.J."/>
            <person name="Barry K."/>
            <person name="Miller A.N."/>
            <person name="Grigoriev I.V."/>
            <person name="Debuchy R."/>
            <person name="Gladieux P."/>
            <person name="Thoren M.H."/>
            <person name="Johannesson H."/>
        </authorList>
    </citation>
    <scope>NUCLEOTIDE SEQUENCE</scope>
    <source>
        <strain evidence="2">SMH2532-1</strain>
    </source>
</reference>
<evidence type="ECO:0000313" key="2">
    <source>
        <dbReference type="EMBL" id="KAK0649458.1"/>
    </source>
</evidence>
<comment type="caution">
    <text evidence="2">The sequence shown here is derived from an EMBL/GenBank/DDBJ whole genome shotgun (WGS) entry which is preliminary data.</text>
</comment>
<gene>
    <name evidence="2" type="ORF">B0T16DRAFT_410123</name>
</gene>
<dbReference type="EMBL" id="JAULSV010000003">
    <property type="protein sequence ID" value="KAK0649458.1"/>
    <property type="molecule type" value="Genomic_DNA"/>
</dbReference>
<dbReference type="Proteomes" id="UP001174936">
    <property type="component" value="Unassembled WGS sequence"/>
</dbReference>
<name>A0AA39YBG5_9PEZI</name>
<sequence>MVLSFKLRFGLTGGSLARLSVRLPSTPTSEVGFRLSLSRRAAKKTKLNAQAAVPDTAKTYRSVHRAAARRDTCSEEEEQKSTSL</sequence>
<feature type="region of interest" description="Disordered" evidence="1">
    <location>
        <begin position="60"/>
        <end position="84"/>
    </location>
</feature>
<evidence type="ECO:0000256" key="1">
    <source>
        <dbReference type="SAM" id="MobiDB-lite"/>
    </source>
</evidence>
<evidence type="ECO:0000313" key="3">
    <source>
        <dbReference type="Proteomes" id="UP001174936"/>
    </source>
</evidence>
<keyword evidence="3" id="KW-1185">Reference proteome</keyword>